<evidence type="ECO:0008006" key="4">
    <source>
        <dbReference type="Google" id="ProtNLM"/>
    </source>
</evidence>
<dbReference type="AlphaFoldDB" id="A0AAE3KBJ7"/>
<name>A0AAE3KBJ7_9GAMM</name>
<keyword evidence="1" id="KW-0732">Signal</keyword>
<evidence type="ECO:0000313" key="2">
    <source>
        <dbReference type="EMBL" id="MCP1675650.1"/>
    </source>
</evidence>
<evidence type="ECO:0000256" key="1">
    <source>
        <dbReference type="SAM" id="SignalP"/>
    </source>
</evidence>
<feature type="signal peptide" evidence="1">
    <location>
        <begin position="1"/>
        <end position="31"/>
    </location>
</feature>
<evidence type="ECO:0000313" key="3">
    <source>
        <dbReference type="Proteomes" id="UP001205843"/>
    </source>
</evidence>
<protein>
    <recommendedName>
        <fullName evidence="4">Transporter</fullName>
    </recommendedName>
</protein>
<comment type="caution">
    <text evidence="2">The sequence shown here is derived from an EMBL/GenBank/DDBJ whole genome shotgun (WGS) entry which is preliminary data.</text>
</comment>
<accession>A0AAE3KBJ7</accession>
<gene>
    <name evidence="2" type="ORF">J2T57_002800</name>
</gene>
<dbReference type="Proteomes" id="UP001205843">
    <property type="component" value="Unassembled WGS sequence"/>
</dbReference>
<organism evidence="2 3">
    <name type="scientific">Natronocella acetinitrilica</name>
    <dbReference type="NCBI Taxonomy" id="414046"/>
    <lineage>
        <taxon>Bacteria</taxon>
        <taxon>Pseudomonadati</taxon>
        <taxon>Pseudomonadota</taxon>
        <taxon>Gammaproteobacteria</taxon>
        <taxon>Chromatiales</taxon>
        <taxon>Ectothiorhodospiraceae</taxon>
        <taxon>Natronocella</taxon>
    </lineage>
</organism>
<dbReference type="RefSeq" id="WP_253479274.1">
    <property type="nucleotide sequence ID" value="NZ_JALJXV010000006.1"/>
</dbReference>
<reference evidence="2" key="1">
    <citation type="submission" date="2022-03" db="EMBL/GenBank/DDBJ databases">
        <title>Genomic Encyclopedia of Type Strains, Phase III (KMG-III): the genomes of soil and plant-associated and newly described type strains.</title>
        <authorList>
            <person name="Whitman W."/>
        </authorList>
    </citation>
    <scope>NUCLEOTIDE SEQUENCE</scope>
    <source>
        <strain evidence="2">ANL 6-2</strain>
    </source>
</reference>
<proteinExistence type="predicted"/>
<keyword evidence="3" id="KW-1185">Reference proteome</keyword>
<dbReference type="EMBL" id="JALJXV010000006">
    <property type="protein sequence ID" value="MCP1675650.1"/>
    <property type="molecule type" value="Genomic_DNA"/>
</dbReference>
<feature type="chain" id="PRO_5042265163" description="Transporter" evidence="1">
    <location>
        <begin position="32"/>
        <end position="257"/>
    </location>
</feature>
<sequence>MRRPVGSTFRKGIAKAGLVIAIAITSPVGFADDSEELARKAADPTASLMSLNLRYTRIPEFHGLDAAADLSQFQTVLPFRAWNTSNILRTTVNYTNSGATTDGLADVTVFNLTVFDEPWGRWGVGPVAQLLPGKDGKSDTFALGPAVGFVASRERWTYGVFNQNLFAGDIGISSLQPVIAYQLGNGWAVATGDAQWTYDWERSAFVNLPVGLLLSKVMSLGGQSVKWSINPEYNLRDQQGLPKWSVRLGFSMLVPGS</sequence>